<feature type="transmembrane region" description="Helical" evidence="1">
    <location>
        <begin position="160"/>
        <end position="189"/>
    </location>
</feature>
<keyword evidence="3" id="KW-1185">Reference proteome</keyword>
<dbReference type="InterPro" id="IPR006938">
    <property type="entry name" value="DUF624"/>
</dbReference>
<feature type="transmembrane region" description="Helical" evidence="1">
    <location>
        <begin position="101"/>
        <end position="122"/>
    </location>
</feature>
<feature type="transmembrane region" description="Helical" evidence="1">
    <location>
        <begin position="20"/>
        <end position="42"/>
    </location>
</feature>
<dbReference type="Proteomes" id="UP000769780">
    <property type="component" value="Unassembled WGS sequence"/>
</dbReference>
<organism evidence="2 3">
    <name type="scientific">Mesobacillus maritimus</name>
    <dbReference type="NCBI Taxonomy" id="1643336"/>
    <lineage>
        <taxon>Bacteria</taxon>
        <taxon>Bacillati</taxon>
        <taxon>Bacillota</taxon>
        <taxon>Bacilli</taxon>
        <taxon>Bacillales</taxon>
        <taxon>Bacillaceae</taxon>
        <taxon>Mesobacillus</taxon>
    </lineage>
</organism>
<evidence type="ECO:0000256" key="1">
    <source>
        <dbReference type="SAM" id="Phobius"/>
    </source>
</evidence>
<dbReference type="RefSeq" id="WP_221875038.1">
    <property type="nucleotide sequence ID" value="NZ_JACWFH010000029.1"/>
</dbReference>
<keyword evidence="1" id="KW-0812">Transmembrane</keyword>
<gene>
    <name evidence="2" type="ORF">H0185_18800</name>
</gene>
<feature type="transmembrane region" description="Helical" evidence="1">
    <location>
        <begin position="195"/>
        <end position="218"/>
    </location>
</feature>
<feature type="transmembrane region" description="Helical" evidence="1">
    <location>
        <begin position="49"/>
        <end position="71"/>
    </location>
</feature>
<sequence length="226" mass="25763">MNNFMGGLYTVSEWVMRFAVINVLWLLFNLPVVFFTGNLLLAEGQAERILYATITVVLAPFVLFPATAAMFASVRDWIIENEGTSLFLSYVNYYKQNYRKSLLGGFLFTGLWVILIVDFLFIKDTSMILAFVFIIFGLILYVLTINFFSMNAHYDMKLRVLLKNTFLITLGSPVLLLAVLLSGFVLLYASIKGPLFLLLFFSGSLIAFLAFSAFYRFYLKVTARKI</sequence>
<name>A0ABS7K971_9BACI</name>
<keyword evidence="1" id="KW-0472">Membrane</keyword>
<dbReference type="EMBL" id="JACWFH010000029">
    <property type="protein sequence ID" value="MBY0098818.1"/>
    <property type="molecule type" value="Genomic_DNA"/>
</dbReference>
<evidence type="ECO:0000313" key="3">
    <source>
        <dbReference type="Proteomes" id="UP000769780"/>
    </source>
</evidence>
<evidence type="ECO:0000313" key="2">
    <source>
        <dbReference type="EMBL" id="MBY0098818.1"/>
    </source>
</evidence>
<protein>
    <submittedName>
        <fullName evidence="2">DUF624 domain-containing protein</fullName>
    </submittedName>
</protein>
<proteinExistence type="predicted"/>
<comment type="caution">
    <text evidence="2">The sequence shown here is derived from an EMBL/GenBank/DDBJ whole genome shotgun (WGS) entry which is preliminary data.</text>
</comment>
<accession>A0ABS7K971</accession>
<feature type="transmembrane region" description="Helical" evidence="1">
    <location>
        <begin position="128"/>
        <end position="148"/>
    </location>
</feature>
<keyword evidence="1" id="KW-1133">Transmembrane helix</keyword>
<reference evidence="2 3" key="1">
    <citation type="submission" date="2020-07" db="EMBL/GenBank/DDBJ databases">
        <title>Fungal Genomes of the International Space Station.</title>
        <authorList>
            <person name="Seuylemezian A."/>
            <person name="Singh N.K."/>
            <person name="Wood J."/>
            <person name="Venkateswaran K."/>
        </authorList>
    </citation>
    <scope>NUCLEOTIDE SEQUENCE [LARGE SCALE GENOMIC DNA]</scope>
    <source>
        <strain evidence="2 3">PL-B2</strain>
    </source>
</reference>
<dbReference type="Pfam" id="PF04854">
    <property type="entry name" value="DUF624"/>
    <property type="match status" value="1"/>
</dbReference>